<proteinExistence type="predicted"/>
<gene>
    <name evidence="2" type="ORF">G7Y89_g11768</name>
</gene>
<dbReference type="InterPro" id="IPR050266">
    <property type="entry name" value="AB_hydrolase_sf"/>
</dbReference>
<evidence type="ECO:0000313" key="2">
    <source>
        <dbReference type="EMBL" id="KAF4626395.1"/>
    </source>
</evidence>
<dbReference type="AlphaFoldDB" id="A0A8H4RCN8"/>
<dbReference type="Pfam" id="PF00561">
    <property type="entry name" value="Abhydrolase_1"/>
    <property type="match status" value="1"/>
</dbReference>
<comment type="caution">
    <text evidence="2">The sequence shown here is derived from an EMBL/GenBank/DDBJ whole genome shotgun (WGS) entry which is preliminary data.</text>
</comment>
<organism evidence="2 3">
    <name type="scientific">Cudoniella acicularis</name>
    <dbReference type="NCBI Taxonomy" id="354080"/>
    <lineage>
        <taxon>Eukaryota</taxon>
        <taxon>Fungi</taxon>
        <taxon>Dikarya</taxon>
        <taxon>Ascomycota</taxon>
        <taxon>Pezizomycotina</taxon>
        <taxon>Leotiomycetes</taxon>
        <taxon>Helotiales</taxon>
        <taxon>Tricladiaceae</taxon>
        <taxon>Cudoniella</taxon>
    </lineage>
</organism>
<accession>A0A8H4RCN8</accession>
<dbReference type="EMBL" id="JAAMPI010001161">
    <property type="protein sequence ID" value="KAF4626395.1"/>
    <property type="molecule type" value="Genomic_DNA"/>
</dbReference>
<dbReference type="PANTHER" id="PTHR43798">
    <property type="entry name" value="MONOACYLGLYCEROL LIPASE"/>
    <property type="match status" value="1"/>
</dbReference>
<dbReference type="PANTHER" id="PTHR43798:SF33">
    <property type="entry name" value="HYDROLASE, PUTATIVE (AFU_ORTHOLOGUE AFUA_2G14860)-RELATED"/>
    <property type="match status" value="1"/>
</dbReference>
<dbReference type="Gene3D" id="3.40.50.1820">
    <property type="entry name" value="alpha/beta hydrolase"/>
    <property type="match status" value="1"/>
</dbReference>
<name>A0A8H4RCN8_9HELO</name>
<evidence type="ECO:0000313" key="3">
    <source>
        <dbReference type="Proteomes" id="UP000566819"/>
    </source>
</evidence>
<keyword evidence="3" id="KW-1185">Reference proteome</keyword>
<dbReference type="Proteomes" id="UP000566819">
    <property type="component" value="Unassembled WGS sequence"/>
</dbReference>
<dbReference type="InterPro" id="IPR029058">
    <property type="entry name" value="AB_hydrolase_fold"/>
</dbReference>
<protein>
    <recommendedName>
        <fullName evidence="1">AB hydrolase-1 domain-containing protein</fullName>
    </recommendedName>
</protein>
<dbReference type="GO" id="GO:0016020">
    <property type="term" value="C:membrane"/>
    <property type="evidence" value="ECO:0007669"/>
    <property type="project" value="TreeGrafter"/>
</dbReference>
<dbReference type="OrthoDB" id="408373at2759"/>
<sequence>MSSSEPSPFDEWSCQQVPVEHGTIFLRYAGTGQPVLLLHGVPQHSLMFHSIAPALVSKGFLVIVPDLPGMGQSFHRNSAAPLTSKNASDALYTMIKFLRISQMHIFSFDKGCGPAVLLARDHPDLVKSLIVAEYALPGFGLESFQQPSKDKTLADSWHLGLFTVPEAAVFLIKGREEQFLAWYFWHASYSGLSAIKLDHFQRYVQQWQRPGGLEAAVEFLNGSVWADMEEFKSVRIKPRMLAMGSEGSVPTRELLEQFWGSIGEKGLECVVVPKCGHWLGDENPLWVANYISYWINKSEGEASVVNLEWLGEKFTLNEGA</sequence>
<feature type="domain" description="AB hydrolase-1" evidence="1">
    <location>
        <begin position="34"/>
        <end position="162"/>
    </location>
</feature>
<dbReference type="InterPro" id="IPR000073">
    <property type="entry name" value="AB_hydrolase_1"/>
</dbReference>
<evidence type="ECO:0000259" key="1">
    <source>
        <dbReference type="Pfam" id="PF00561"/>
    </source>
</evidence>
<reference evidence="2 3" key="1">
    <citation type="submission" date="2020-03" db="EMBL/GenBank/DDBJ databases">
        <title>Draft Genome Sequence of Cudoniella acicularis.</title>
        <authorList>
            <person name="Buettner E."/>
            <person name="Kellner H."/>
        </authorList>
    </citation>
    <scope>NUCLEOTIDE SEQUENCE [LARGE SCALE GENOMIC DNA]</scope>
    <source>
        <strain evidence="2 3">DSM 108380</strain>
    </source>
</reference>
<dbReference type="SUPFAM" id="SSF53474">
    <property type="entry name" value="alpha/beta-Hydrolases"/>
    <property type="match status" value="1"/>
</dbReference>